<dbReference type="Gene3D" id="3.40.50.150">
    <property type="entry name" value="Vaccinia Virus protein VP39"/>
    <property type="match status" value="1"/>
</dbReference>
<dbReference type="STRING" id="29524.SAMN02745171_00316"/>
<proteinExistence type="predicted"/>
<dbReference type="AlphaFoldDB" id="A0A1T4L8Z0"/>
<protein>
    <submittedName>
        <fullName evidence="2">tRNA U34 5-methylaminomethyl-2-thiouridine-forming methyltransferase MnmC</fullName>
    </submittedName>
</protein>
<evidence type="ECO:0000313" key="2">
    <source>
        <dbReference type="EMBL" id="SJZ50967.1"/>
    </source>
</evidence>
<dbReference type="Proteomes" id="UP000190121">
    <property type="component" value="Unassembled WGS sequence"/>
</dbReference>
<dbReference type="InterPro" id="IPR029063">
    <property type="entry name" value="SAM-dependent_MTases_sf"/>
</dbReference>
<organism evidence="2 3">
    <name type="scientific">Porphyromonas circumdentaria</name>
    <dbReference type="NCBI Taxonomy" id="29524"/>
    <lineage>
        <taxon>Bacteria</taxon>
        <taxon>Pseudomonadati</taxon>
        <taxon>Bacteroidota</taxon>
        <taxon>Bacteroidia</taxon>
        <taxon>Bacteroidales</taxon>
        <taxon>Porphyromonadaceae</taxon>
        <taxon>Porphyromonas</taxon>
    </lineage>
</organism>
<evidence type="ECO:0000259" key="1">
    <source>
        <dbReference type="Pfam" id="PF05430"/>
    </source>
</evidence>
<dbReference type="PANTHER" id="PTHR39963:SF1">
    <property type="entry name" value="MNMC-LIKE METHYLTRANSFERASE DOMAIN-CONTAINING PROTEIN"/>
    <property type="match status" value="1"/>
</dbReference>
<dbReference type="GO" id="GO:0004808">
    <property type="term" value="F:tRNA (5-methylaminomethyl-2-thiouridylate)(34)-methyltransferase activity"/>
    <property type="evidence" value="ECO:0007669"/>
    <property type="project" value="InterPro"/>
</dbReference>
<evidence type="ECO:0000313" key="3">
    <source>
        <dbReference type="Proteomes" id="UP000190121"/>
    </source>
</evidence>
<dbReference type="Pfam" id="PF05430">
    <property type="entry name" value="Methyltransf_30"/>
    <property type="match status" value="1"/>
</dbReference>
<gene>
    <name evidence="2" type="ORF">SAMN02745171_00316</name>
</gene>
<dbReference type="OrthoDB" id="9786494at2"/>
<dbReference type="SUPFAM" id="SSF53335">
    <property type="entry name" value="S-adenosyl-L-methionine-dependent methyltransferases"/>
    <property type="match status" value="1"/>
</dbReference>
<name>A0A1T4L8Z0_9PORP</name>
<dbReference type="GO" id="GO:0032259">
    <property type="term" value="P:methylation"/>
    <property type="evidence" value="ECO:0007669"/>
    <property type="project" value="UniProtKB-KW"/>
</dbReference>
<dbReference type="EMBL" id="FUXE01000003">
    <property type="protein sequence ID" value="SJZ50967.1"/>
    <property type="molecule type" value="Genomic_DNA"/>
</dbReference>
<sequence>MERKVLQTEDGSFTVQDNRTGETYHSLHGAVNESRHIYIQYGLHRWQELHPESKELTIVEMGFGTGLNALLTHGEAQRIGIHVHYHTYELYPLDESEYSSLSYPSLDTYYGKSTQGVLQYLHALPWNEPQPIDVSFLLYKHQVDFIEAKLPDAIDVVYFDAFSPNVEPLLWTPEIFTKLYNKQSEKGVLTTYCAKGSVRRALQKAGYIVERLSGPIGKREVLRATKEMG</sequence>
<dbReference type="NCBIfam" id="NF033855">
    <property type="entry name" value="tRNA_MNMC2"/>
    <property type="match status" value="1"/>
</dbReference>
<dbReference type="RefSeq" id="WP_078736282.1">
    <property type="nucleotide sequence ID" value="NZ_FUXE01000003.1"/>
</dbReference>
<feature type="domain" description="MnmC-like methyltransferase" evidence="1">
    <location>
        <begin position="149"/>
        <end position="226"/>
    </location>
</feature>
<dbReference type="InterPro" id="IPR008471">
    <property type="entry name" value="MnmC-like_methylTransf"/>
</dbReference>
<dbReference type="InterPro" id="IPR047785">
    <property type="entry name" value="tRNA_MNMC2"/>
</dbReference>
<keyword evidence="2" id="KW-0489">Methyltransferase</keyword>
<accession>A0A1T4L8Z0</accession>
<reference evidence="3" key="1">
    <citation type="submission" date="2017-02" db="EMBL/GenBank/DDBJ databases">
        <authorList>
            <person name="Varghese N."/>
            <person name="Submissions S."/>
        </authorList>
    </citation>
    <scope>NUCLEOTIDE SEQUENCE [LARGE SCALE GENOMIC DNA]</scope>
    <source>
        <strain evidence="3">ATCC 51356</strain>
    </source>
</reference>
<dbReference type="GO" id="GO:0016645">
    <property type="term" value="F:oxidoreductase activity, acting on the CH-NH group of donors"/>
    <property type="evidence" value="ECO:0007669"/>
    <property type="project" value="InterPro"/>
</dbReference>
<keyword evidence="3" id="KW-1185">Reference proteome</keyword>
<keyword evidence="2" id="KW-0808">Transferase</keyword>
<dbReference type="PANTHER" id="PTHR39963">
    <property type="entry name" value="SLL0983 PROTEIN"/>
    <property type="match status" value="1"/>
</dbReference>